<dbReference type="InterPro" id="IPR041413">
    <property type="entry name" value="MLTR_LBD"/>
</dbReference>
<dbReference type="EMBL" id="JBEYBF010000038">
    <property type="protein sequence ID" value="MEU1956467.1"/>
    <property type="molecule type" value="Genomic_DNA"/>
</dbReference>
<dbReference type="RefSeq" id="WP_356956306.1">
    <property type="nucleotide sequence ID" value="NZ_JBEYBD010000005.1"/>
</dbReference>
<dbReference type="PANTHER" id="PTHR35010:SF4">
    <property type="entry name" value="BLL5781 PROTEIN"/>
    <property type="match status" value="1"/>
</dbReference>
<reference evidence="2 3" key="1">
    <citation type="submission" date="2024-06" db="EMBL/GenBank/DDBJ databases">
        <title>The Natural Products Discovery Center: Release of the First 8490 Sequenced Strains for Exploring Actinobacteria Biosynthetic Diversity.</title>
        <authorList>
            <person name="Kalkreuter E."/>
            <person name="Kautsar S.A."/>
            <person name="Yang D."/>
            <person name="Bader C.D."/>
            <person name="Teijaro C.N."/>
            <person name="Fluegel L."/>
            <person name="Davis C.M."/>
            <person name="Simpson J.R."/>
            <person name="Lauterbach L."/>
            <person name="Steele A.D."/>
            <person name="Gui C."/>
            <person name="Meng S."/>
            <person name="Li G."/>
            <person name="Viehrig K."/>
            <person name="Ye F."/>
            <person name="Su P."/>
            <person name="Kiefer A.F."/>
            <person name="Nichols A."/>
            <person name="Cepeda A.J."/>
            <person name="Yan W."/>
            <person name="Fan B."/>
            <person name="Jiang Y."/>
            <person name="Adhikari A."/>
            <person name="Zheng C.-J."/>
            <person name="Schuster L."/>
            <person name="Cowan T.M."/>
            <person name="Smanski M.J."/>
            <person name="Chevrette M.G."/>
            <person name="De Carvalho L.P.S."/>
            <person name="Shen B."/>
        </authorList>
    </citation>
    <scope>NUCLEOTIDE SEQUENCE [LARGE SCALE GENOMIC DNA]</scope>
    <source>
        <strain evidence="2 3">NPDC019708</strain>
    </source>
</reference>
<dbReference type="Gene3D" id="3.30.450.180">
    <property type="match status" value="1"/>
</dbReference>
<name>A0ABV2WZZ4_9NOCA</name>
<organism evidence="2 3">
    <name type="scientific">Nocardia rhamnosiphila</name>
    <dbReference type="NCBI Taxonomy" id="426716"/>
    <lineage>
        <taxon>Bacteria</taxon>
        <taxon>Bacillati</taxon>
        <taxon>Actinomycetota</taxon>
        <taxon>Actinomycetes</taxon>
        <taxon>Mycobacteriales</taxon>
        <taxon>Nocardiaceae</taxon>
        <taxon>Nocardia</taxon>
    </lineage>
</organism>
<evidence type="ECO:0000313" key="2">
    <source>
        <dbReference type="EMBL" id="MEU1956467.1"/>
    </source>
</evidence>
<protein>
    <submittedName>
        <fullName evidence="2">Helix-turn-helix transcriptional regulator</fullName>
    </submittedName>
</protein>
<keyword evidence="3" id="KW-1185">Reference proteome</keyword>
<dbReference type="SMART" id="SM00530">
    <property type="entry name" value="HTH_XRE"/>
    <property type="match status" value="1"/>
</dbReference>
<sequence length="276" mass="30201">MEVCADGSPSRVGALVREWRQRRRLSQLDLALAAGTSARHLSCVETGRSAPSREMVLRLSQTLDVPLRERNTLLVAAGFAPAYQESSLDDAHLASARAALEHMLAAHEPYPAVAVDRWWDVVTANSALAVLTDGVPLRLLADRPNVYRLVLHPEGLAGRLANPRQVREQLLERLARQAGTTGDPRLRDLYDEVSAYPPVYSDLEATDGADSGPFQVPIRVRTPHGELSLFGTMATFGAPADVTLSELAVEFFYPLDEFTARFLRNRAGALTAEALH</sequence>
<dbReference type="Proteomes" id="UP001550628">
    <property type="component" value="Unassembled WGS sequence"/>
</dbReference>
<dbReference type="PANTHER" id="PTHR35010">
    <property type="entry name" value="BLL4672 PROTEIN-RELATED"/>
    <property type="match status" value="1"/>
</dbReference>
<dbReference type="InterPro" id="IPR001387">
    <property type="entry name" value="Cro/C1-type_HTH"/>
</dbReference>
<comment type="caution">
    <text evidence="2">The sequence shown here is derived from an EMBL/GenBank/DDBJ whole genome shotgun (WGS) entry which is preliminary data.</text>
</comment>
<accession>A0ABV2WZZ4</accession>
<feature type="domain" description="HTH cro/C1-type" evidence="1">
    <location>
        <begin position="16"/>
        <end position="70"/>
    </location>
</feature>
<dbReference type="SUPFAM" id="SSF47413">
    <property type="entry name" value="lambda repressor-like DNA-binding domains"/>
    <property type="match status" value="1"/>
</dbReference>
<dbReference type="InterPro" id="IPR010982">
    <property type="entry name" value="Lambda_DNA-bd_dom_sf"/>
</dbReference>
<dbReference type="Gene3D" id="1.10.260.40">
    <property type="entry name" value="lambda repressor-like DNA-binding domains"/>
    <property type="match status" value="1"/>
</dbReference>
<dbReference type="CDD" id="cd00093">
    <property type="entry name" value="HTH_XRE"/>
    <property type="match status" value="1"/>
</dbReference>
<gene>
    <name evidence="2" type="ORF">ABZ510_32045</name>
</gene>
<evidence type="ECO:0000259" key="1">
    <source>
        <dbReference type="PROSITE" id="PS50943"/>
    </source>
</evidence>
<evidence type="ECO:0000313" key="3">
    <source>
        <dbReference type="Proteomes" id="UP001550628"/>
    </source>
</evidence>
<proteinExistence type="predicted"/>
<dbReference type="PROSITE" id="PS50943">
    <property type="entry name" value="HTH_CROC1"/>
    <property type="match status" value="1"/>
</dbReference>
<dbReference type="Pfam" id="PF17765">
    <property type="entry name" value="MLTR_LBD"/>
    <property type="match status" value="1"/>
</dbReference>
<dbReference type="Pfam" id="PF01381">
    <property type="entry name" value="HTH_3"/>
    <property type="match status" value="1"/>
</dbReference>